<dbReference type="InterPro" id="IPR037353">
    <property type="entry name" value="ASH2"/>
</dbReference>
<dbReference type="InterPro" id="IPR053835">
    <property type="entry name" value="ASH2L-like_WH"/>
</dbReference>
<dbReference type="PANTHER" id="PTHR10598:SF0">
    <property type="entry name" value="SET1_ASH2 HISTONE METHYLTRANSFERASE COMPLEX SUBUNIT ASH2"/>
    <property type="match status" value="1"/>
</dbReference>
<evidence type="ECO:0000256" key="4">
    <source>
        <dbReference type="SAM" id="MobiDB-lite"/>
    </source>
</evidence>
<sequence length="639" mass="72355">MSFSEALPYNPSSLSWNDTHTLNDQNQYCYCGKDRNLKFPDAQCRTCQNFFHLSCLTPPCNSMTGFSTNYTFTCRLCSDDGFEHLERGVSAWKAVTATSMANLVVKRYTDAHPDVPIEDLNAANKKNFAGDKFFFKKKEDLIPYIEENWHLLCPDREKVQTWQATLGSCLVANKDTYSAKDESLRNQNSEYSLSNPNLFIFRSGYIVPFQRIGATVPKRRFSEMDSSSLVSARLKEDNKEPKKEQKRVNSSVSNAFNKKKDVPTIPIRYKPPPWKPSDFNTVPKLPSFTQASSNKSHGFFSLSEIPFNSRGFRYTPCEAARDLPSTMYREIELPPFCARINWHDISPPVLVDHSVLSATVEKGFRMARSNVFMAQGEWYFEVRVEKGGGHDGSHVRVGLARREAPLDAPVGYDAYSYGLRDVGGQKVHMSRPRAFMESFGTGDVIGFHISLPKITPTDVQASNIYHDRIPIRYRGQLFFEQPDYVPSKAMDELLVPNEQAKYMDLAYLPNSYIKVYKNGSYMGTAFENLLDFTPINSINSNQHSFNDGSLGYYPAISMFGGGIARFQFGPQFSHRPSALGSNVRPVSERYTEQIAEDVLCDILDEIEYSNEPNAFSADLLPEQDEAGLTVIPEIKEILE</sequence>
<evidence type="ECO:0000256" key="3">
    <source>
        <dbReference type="ARBA" id="ARBA00038149"/>
    </source>
</evidence>
<reference evidence="6 7" key="1">
    <citation type="journal article" date="2023" name="G3 (Bethesda)">
        <title>A high-quality reference genome for the fission yeast Schizosaccharomyces osmophilus.</title>
        <authorList>
            <person name="Jia G.S."/>
            <person name="Zhang W.C."/>
            <person name="Liang Y."/>
            <person name="Liu X.H."/>
            <person name="Rhind N."/>
            <person name="Pidoux A."/>
            <person name="Brysch-Herzberg M."/>
            <person name="Du L.L."/>
        </authorList>
    </citation>
    <scope>NUCLEOTIDE SEQUENCE [LARGE SCALE GENOMIC DNA]</scope>
    <source>
        <strain evidence="6 7">CBS 15793</strain>
    </source>
</reference>
<dbReference type="RefSeq" id="XP_056035290.1">
    <property type="nucleotide sequence ID" value="XM_056179400.1"/>
</dbReference>
<organism evidence="6 7">
    <name type="scientific">Schizosaccharomyces osmophilus</name>
    <dbReference type="NCBI Taxonomy" id="2545709"/>
    <lineage>
        <taxon>Eukaryota</taxon>
        <taxon>Fungi</taxon>
        <taxon>Dikarya</taxon>
        <taxon>Ascomycota</taxon>
        <taxon>Taphrinomycotina</taxon>
        <taxon>Schizosaccharomycetes</taxon>
        <taxon>Schizosaccharomycetales</taxon>
        <taxon>Schizosaccharomycetaceae</taxon>
        <taxon>Schizosaccharomyces</taxon>
    </lineage>
</organism>
<dbReference type="SUPFAM" id="SSF57903">
    <property type="entry name" value="FYVE/PHD zinc finger"/>
    <property type="match status" value="1"/>
</dbReference>
<dbReference type="Pfam" id="PF21198">
    <property type="entry name" value="ASH2L-like_WH"/>
    <property type="match status" value="1"/>
</dbReference>
<dbReference type="CDD" id="cd15583">
    <property type="entry name" value="PHD_ash2p_like"/>
    <property type="match status" value="1"/>
</dbReference>
<dbReference type="PANTHER" id="PTHR10598">
    <property type="entry name" value="SET1/ASH2 HISTONE METHYLTRANSFERASE COMPLEX SUBUNIT ASH2"/>
    <property type="match status" value="1"/>
</dbReference>
<dbReference type="Gene3D" id="3.90.980.20">
    <property type="match status" value="1"/>
</dbReference>
<comment type="subcellular location">
    <subcellularLocation>
        <location evidence="1">Nucleus</location>
    </subcellularLocation>
</comment>
<feature type="compositionally biased region" description="Basic and acidic residues" evidence="4">
    <location>
        <begin position="233"/>
        <end position="247"/>
    </location>
</feature>
<dbReference type="EMBL" id="CP115611">
    <property type="protein sequence ID" value="WBW71047.1"/>
    <property type="molecule type" value="Genomic_DNA"/>
</dbReference>
<evidence type="ECO:0000313" key="7">
    <source>
        <dbReference type="Proteomes" id="UP001212411"/>
    </source>
</evidence>
<dbReference type="AlphaFoldDB" id="A0AAE9W6T6"/>
<dbReference type="Pfam" id="PF00622">
    <property type="entry name" value="SPRY"/>
    <property type="match status" value="1"/>
</dbReference>
<feature type="region of interest" description="Disordered" evidence="4">
    <location>
        <begin position="232"/>
        <end position="254"/>
    </location>
</feature>
<evidence type="ECO:0000259" key="5">
    <source>
        <dbReference type="PROSITE" id="PS50188"/>
    </source>
</evidence>
<name>A0AAE9W6T6_9SCHI</name>
<dbReference type="InterPro" id="IPR001870">
    <property type="entry name" value="B30.2/SPRY"/>
</dbReference>
<dbReference type="CDD" id="cd12872">
    <property type="entry name" value="SPRY_Ash2"/>
    <property type="match status" value="1"/>
</dbReference>
<dbReference type="KEGG" id="som:SOMG_00606"/>
<proteinExistence type="inferred from homology"/>
<dbReference type="GeneID" id="80874089"/>
<dbReference type="Proteomes" id="UP001212411">
    <property type="component" value="Chromosome 1"/>
</dbReference>
<evidence type="ECO:0000313" key="6">
    <source>
        <dbReference type="EMBL" id="WBW71047.1"/>
    </source>
</evidence>
<accession>A0AAE9W6T6</accession>
<dbReference type="InterPro" id="IPR043136">
    <property type="entry name" value="B30.2/SPRY_sf"/>
</dbReference>
<protein>
    <submittedName>
        <fullName evidence="6">Ash2-trithorax family protein</fullName>
    </submittedName>
</protein>
<keyword evidence="2" id="KW-0539">Nucleus</keyword>
<evidence type="ECO:0000256" key="2">
    <source>
        <dbReference type="ARBA" id="ARBA00023242"/>
    </source>
</evidence>
<dbReference type="SUPFAM" id="SSF49899">
    <property type="entry name" value="Concanavalin A-like lectins/glucanases"/>
    <property type="match status" value="1"/>
</dbReference>
<dbReference type="Gene3D" id="2.60.120.920">
    <property type="match status" value="1"/>
</dbReference>
<dbReference type="PROSITE" id="PS50188">
    <property type="entry name" value="B302_SPRY"/>
    <property type="match status" value="1"/>
</dbReference>
<evidence type="ECO:0000256" key="1">
    <source>
        <dbReference type="ARBA" id="ARBA00004123"/>
    </source>
</evidence>
<dbReference type="SMART" id="SM00449">
    <property type="entry name" value="SPRY"/>
    <property type="match status" value="1"/>
</dbReference>
<comment type="similarity">
    <text evidence="3">Belongs to the cclA family.</text>
</comment>
<gene>
    <name evidence="6" type="primary">ash2</name>
    <name evidence="6" type="ORF">SOMG_00606</name>
</gene>
<dbReference type="GO" id="GO:0000976">
    <property type="term" value="F:transcription cis-regulatory region binding"/>
    <property type="evidence" value="ECO:0007669"/>
    <property type="project" value="TreeGrafter"/>
</dbReference>
<feature type="domain" description="B30.2/SPRY" evidence="5">
    <location>
        <begin position="318"/>
        <end position="507"/>
    </location>
</feature>
<dbReference type="GO" id="GO:0048188">
    <property type="term" value="C:Set1C/COMPASS complex"/>
    <property type="evidence" value="ECO:0007669"/>
    <property type="project" value="InterPro"/>
</dbReference>
<dbReference type="InterPro" id="IPR011011">
    <property type="entry name" value="Znf_FYVE_PHD"/>
</dbReference>
<dbReference type="InterPro" id="IPR003877">
    <property type="entry name" value="SPRY_dom"/>
</dbReference>
<keyword evidence="7" id="KW-1185">Reference proteome</keyword>
<dbReference type="InterPro" id="IPR013320">
    <property type="entry name" value="ConA-like_dom_sf"/>
</dbReference>